<dbReference type="GO" id="GO:0005524">
    <property type="term" value="F:ATP binding"/>
    <property type="evidence" value="ECO:0007669"/>
    <property type="project" value="UniProtKB-KW"/>
</dbReference>
<dbReference type="SMART" id="SM00490">
    <property type="entry name" value="HELICc"/>
    <property type="match status" value="1"/>
</dbReference>
<dbReference type="SMART" id="SM00487">
    <property type="entry name" value="DEXDc"/>
    <property type="match status" value="1"/>
</dbReference>
<dbReference type="Pfam" id="PF02151">
    <property type="entry name" value="UVR"/>
    <property type="match status" value="1"/>
</dbReference>
<dbReference type="InterPro" id="IPR004807">
    <property type="entry name" value="UvrB"/>
</dbReference>
<evidence type="ECO:0000256" key="6">
    <source>
        <dbReference type="ARBA" id="ARBA00022769"/>
    </source>
</evidence>
<dbReference type="GO" id="GO:0005737">
    <property type="term" value="C:cytoplasm"/>
    <property type="evidence" value="ECO:0007669"/>
    <property type="project" value="UniProtKB-SubCell"/>
</dbReference>
<dbReference type="AlphaFoldDB" id="A0A2H0C414"/>
<evidence type="ECO:0000259" key="13">
    <source>
        <dbReference type="PROSITE" id="PS50151"/>
    </source>
</evidence>
<dbReference type="PROSITE" id="PS51192">
    <property type="entry name" value="HELICASE_ATP_BIND_1"/>
    <property type="match status" value="1"/>
</dbReference>
<evidence type="ECO:0000256" key="9">
    <source>
        <dbReference type="ARBA" id="ARBA00023204"/>
    </source>
</evidence>
<evidence type="ECO:0000256" key="4">
    <source>
        <dbReference type="ARBA" id="ARBA00022741"/>
    </source>
</evidence>
<dbReference type="GO" id="GO:0016887">
    <property type="term" value="F:ATP hydrolysis activity"/>
    <property type="evidence" value="ECO:0007669"/>
    <property type="project" value="InterPro"/>
</dbReference>
<organism evidence="16 17">
    <name type="scientific">Candidatus Roizmanbacteria bacterium CG22_combo_CG10-13_8_21_14_all_33_16</name>
    <dbReference type="NCBI Taxonomy" id="1974859"/>
    <lineage>
        <taxon>Bacteria</taxon>
        <taxon>Candidatus Roizmaniibacteriota</taxon>
    </lineage>
</organism>
<gene>
    <name evidence="16" type="ORF">COW96_01325</name>
</gene>
<dbReference type="Pfam" id="PF17757">
    <property type="entry name" value="UvrB_inter"/>
    <property type="match status" value="1"/>
</dbReference>
<feature type="domain" description="Helicase C-terminal" evidence="15">
    <location>
        <begin position="455"/>
        <end position="617"/>
    </location>
</feature>
<keyword evidence="8 12" id="KW-0267">Excision nuclease</keyword>
<keyword evidence="7" id="KW-0067">ATP-binding</keyword>
<dbReference type="InterPro" id="IPR001943">
    <property type="entry name" value="UVR_dom"/>
</dbReference>
<comment type="subcellular location">
    <subcellularLocation>
        <location evidence="1 12">Cytoplasm</location>
    </subcellularLocation>
</comment>
<dbReference type="InterPro" id="IPR014001">
    <property type="entry name" value="Helicase_ATP-bd"/>
</dbReference>
<dbReference type="Pfam" id="PF12344">
    <property type="entry name" value="UvrB"/>
    <property type="match status" value="1"/>
</dbReference>
<dbReference type="InterPro" id="IPR041471">
    <property type="entry name" value="UvrB_inter"/>
</dbReference>
<dbReference type="SUPFAM" id="SSF52540">
    <property type="entry name" value="P-loop containing nucleoside triphosphate hydrolases"/>
    <property type="match status" value="2"/>
</dbReference>
<dbReference type="PANTHER" id="PTHR24029:SF0">
    <property type="entry name" value="UVRABC SYSTEM PROTEIN B"/>
    <property type="match status" value="1"/>
</dbReference>
<dbReference type="InterPro" id="IPR001650">
    <property type="entry name" value="Helicase_C-like"/>
</dbReference>
<sequence>MISNLSGYAHKPARLILNMFQLKSDFQPTGDQPQAIEGIVQNVQNGLKNQVLLGVTGSGKTFTIANVIQKLQMPALIISHNKTLAGQLYQEFRDFFPENAVSYFVSYYDYYQPEAYMPSTDTYIEKEAQINELIDKLRLKSTTNLLTRKDVIVVASVSCIYNIGSPKEYGNFILELKIGQQINFNEIFARLAQLQYERNEFDFKRGTFRVRGDKIDIYPAYDDIAVRITTDEKRMITDITNFEPLSGKTIINHKSYIENSIVIYPAKHFMTDPALVESAEKQIRTDLIKEHAQLKALNKNSEADRLLRRVNYDLEMIKEVGYVNGIENYSRYFEKRQIGDPPYSLLDYFREAYGEKFLVFIDESHMSVPQIRGMFNGDYSRKKTLVDFGFRLRAAFDNRPLKFDEFYQIPKHIIYVSATPSLWEIDQSQNQVVEQLIRPTGIIDPSIEIRPAEGEIQDLLKEIEKRVILKERVLVTTLTKKIAEDLTDYCKDKNIRAAYLHSDVDTLERSDILDNLRKNDFDVLIGVNLLREGLDLPEVTLVAILDADREGFLRSKTALVQTMGRAARNIKGIVILYADVITNSIKGAVEEINRRRKYQIEYNTKNNITPTTIYKPIREKIAQGDEADDLIKNNYSGVYLEKQLDSIKTEGLTPMEQKKIIKKLEREMKNQANEMNFELAIRIRDKVREMKK</sequence>
<dbReference type="GO" id="GO:0004518">
    <property type="term" value="F:nuclease activity"/>
    <property type="evidence" value="ECO:0007669"/>
    <property type="project" value="UniProtKB-KW"/>
</dbReference>
<evidence type="ECO:0000259" key="14">
    <source>
        <dbReference type="PROSITE" id="PS51192"/>
    </source>
</evidence>
<dbReference type="PROSITE" id="PS50151">
    <property type="entry name" value="UVR"/>
    <property type="match status" value="1"/>
</dbReference>
<evidence type="ECO:0000256" key="11">
    <source>
        <dbReference type="ARBA" id="ARBA00029504"/>
    </source>
</evidence>
<dbReference type="Pfam" id="PF00271">
    <property type="entry name" value="Helicase_C"/>
    <property type="match status" value="1"/>
</dbReference>
<dbReference type="Proteomes" id="UP000230802">
    <property type="component" value="Unassembled WGS sequence"/>
</dbReference>
<evidence type="ECO:0000313" key="17">
    <source>
        <dbReference type="Proteomes" id="UP000230802"/>
    </source>
</evidence>
<keyword evidence="3" id="KW-0963">Cytoplasm</keyword>
<protein>
    <recommendedName>
        <fullName evidence="11 12">UvrABC system protein B</fullName>
    </recommendedName>
</protein>
<evidence type="ECO:0000256" key="5">
    <source>
        <dbReference type="ARBA" id="ARBA00022763"/>
    </source>
</evidence>
<dbReference type="CDD" id="cd17916">
    <property type="entry name" value="DEXHc_UvrB"/>
    <property type="match status" value="1"/>
</dbReference>
<evidence type="ECO:0000256" key="3">
    <source>
        <dbReference type="ARBA" id="ARBA00022490"/>
    </source>
</evidence>
<dbReference type="PANTHER" id="PTHR24029">
    <property type="entry name" value="UVRABC SYSTEM PROTEIN B"/>
    <property type="match status" value="1"/>
</dbReference>
<keyword evidence="4" id="KW-0547">Nucleotide-binding</keyword>
<accession>A0A2H0C414</accession>
<proteinExistence type="inferred from homology"/>
<evidence type="ECO:0000256" key="12">
    <source>
        <dbReference type="RuleBase" id="RU003587"/>
    </source>
</evidence>
<evidence type="ECO:0000259" key="15">
    <source>
        <dbReference type="PROSITE" id="PS51194"/>
    </source>
</evidence>
<dbReference type="InterPro" id="IPR027417">
    <property type="entry name" value="P-loop_NTPase"/>
</dbReference>
<comment type="subunit">
    <text evidence="10 12">Forms a heterotetramer with UvrA during the search for lesions. Interacts with UvrC in an incision complex.</text>
</comment>
<dbReference type="GO" id="GO:0009432">
    <property type="term" value="P:SOS response"/>
    <property type="evidence" value="ECO:0007669"/>
    <property type="project" value="UniProtKB-KW"/>
</dbReference>
<dbReference type="NCBIfam" id="TIGR00631">
    <property type="entry name" value="uvrb"/>
    <property type="match status" value="1"/>
</dbReference>
<dbReference type="SUPFAM" id="SSF46600">
    <property type="entry name" value="C-terminal UvrC-binding domain of UvrB"/>
    <property type="match status" value="1"/>
</dbReference>
<dbReference type="Gene3D" id="3.40.50.300">
    <property type="entry name" value="P-loop containing nucleotide triphosphate hydrolases"/>
    <property type="match status" value="3"/>
</dbReference>
<dbReference type="InterPro" id="IPR036876">
    <property type="entry name" value="UVR_dom_sf"/>
</dbReference>
<evidence type="ECO:0000256" key="2">
    <source>
        <dbReference type="ARBA" id="ARBA00008533"/>
    </source>
</evidence>
<dbReference type="PROSITE" id="PS51194">
    <property type="entry name" value="HELICASE_CTER"/>
    <property type="match status" value="1"/>
</dbReference>
<evidence type="ECO:0000256" key="8">
    <source>
        <dbReference type="ARBA" id="ARBA00022881"/>
    </source>
</evidence>
<dbReference type="InterPro" id="IPR024759">
    <property type="entry name" value="UvrB_YAD/RRR_dom"/>
</dbReference>
<dbReference type="EMBL" id="PCTD01000055">
    <property type="protein sequence ID" value="PIP64657.1"/>
    <property type="molecule type" value="Genomic_DNA"/>
</dbReference>
<comment type="caution">
    <text evidence="16">The sequence shown here is derived from an EMBL/GenBank/DDBJ whole genome shotgun (WGS) entry which is preliminary data.</text>
</comment>
<evidence type="ECO:0000256" key="10">
    <source>
        <dbReference type="ARBA" id="ARBA00026033"/>
    </source>
</evidence>
<name>A0A2H0C414_9BACT</name>
<evidence type="ECO:0000256" key="7">
    <source>
        <dbReference type="ARBA" id="ARBA00022840"/>
    </source>
</evidence>
<evidence type="ECO:0000256" key="1">
    <source>
        <dbReference type="ARBA" id="ARBA00004496"/>
    </source>
</evidence>
<dbReference type="NCBIfam" id="NF003673">
    <property type="entry name" value="PRK05298.1"/>
    <property type="match status" value="1"/>
</dbReference>
<dbReference type="InterPro" id="IPR006935">
    <property type="entry name" value="Helicase/UvrB_N"/>
</dbReference>
<dbReference type="Pfam" id="PF04851">
    <property type="entry name" value="ResIII"/>
    <property type="match status" value="1"/>
</dbReference>
<reference evidence="16 17" key="1">
    <citation type="submission" date="2017-09" db="EMBL/GenBank/DDBJ databases">
        <title>Depth-based differentiation of microbial function through sediment-hosted aquifers and enrichment of novel symbionts in the deep terrestrial subsurface.</title>
        <authorList>
            <person name="Probst A.J."/>
            <person name="Ladd B."/>
            <person name="Jarett J.K."/>
            <person name="Geller-Mcgrath D.E."/>
            <person name="Sieber C.M."/>
            <person name="Emerson J.B."/>
            <person name="Anantharaman K."/>
            <person name="Thomas B.C."/>
            <person name="Malmstrom R."/>
            <person name="Stieglmeier M."/>
            <person name="Klingl A."/>
            <person name="Woyke T."/>
            <person name="Ryan C.M."/>
            <person name="Banfield J.F."/>
        </authorList>
    </citation>
    <scope>NUCLEOTIDE SEQUENCE [LARGE SCALE GENOMIC DNA]</scope>
    <source>
        <strain evidence="16">CG22_combo_CG10-13_8_21_14_all_33_16</strain>
    </source>
</reference>
<keyword evidence="12" id="KW-0742">SOS response</keyword>
<dbReference type="Gene3D" id="4.10.860.10">
    <property type="entry name" value="UVR domain"/>
    <property type="match status" value="1"/>
</dbReference>
<dbReference type="GO" id="GO:0009380">
    <property type="term" value="C:excinuclease repair complex"/>
    <property type="evidence" value="ECO:0007669"/>
    <property type="project" value="InterPro"/>
</dbReference>
<dbReference type="GO" id="GO:0003677">
    <property type="term" value="F:DNA binding"/>
    <property type="evidence" value="ECO:0007669"/>
    <property type="project" value="InterPro"/>
</dbReference>
<keyword evidence="9 12" id="KW-0234">DNA repair</keyword>
<feature type="domain" description="UVR" evidence="13">
    <location>
        <begin position="658"/>
        <end position="692"/>
    </location>
</feature>
<keyword evidence="5 12" id="KW-0227">DNA damage</keyword>
<evidence type="ECO:0000313" key="16">
    <source>
        <dbReference type="EMBL" id="PIP64657.1"/>
    </source>
</evidence>
<keyword evidence="6 12" id="KW-0228">DNA excision</keyword>
<feature type="domain" description="Helicase ATP-binding" evidence="14">
    <location>
        <begin position="41"/>
        <end position="174"/>
    </location>
</feature>
<dbReference type="GO" id="GO:0006289">
    <property type="term" value="P:nucleotide-excision repair"/>
    <property type="evidence" value="ECO:0007669"/>
    <property type="project" value="InterPro"/>
</dbReference>
<comment type="similarity">
    <text evidence="2 12">Belongs to the UvrB family.</text>
</comment>